<organism evidence="3 4">
    <name type="scientific">Symbiodinium microadriaticum</name>
    <name type="common">Dinoflagellate</name>
    <name type="synonym">Zooxanthella microadriatica</name>
    <dbReference type="NCBI Taxonomy" id="2951"/>
    <lineage>
        <taxon>Eukaryota</taxon>
        <taxon>Sar</taxon>
        <taxon>Alveolata</taxon>
        <taxon>Dinophyceae</taxon>
        <taxon>Suessiales</taxon>
        <taxon>Symbiodiniaceae</taxon>
        <taxon>Symbiodinium</taxon>
    </lineage>
</organism>
<gene>
    <name evidence="3" type="ORF">AK812_SmicGene35900</name>
</gene>
<dbReference type="AlphaFoldDB" id="A0A1Q9CK87"/>
<feature type="region of interest" description="Disordered" evidence="1">
    <location>
        <begin position="94"/>
        <end position="138"/>
    </location>
</feature>
<proteinExistence type="predicted"/>
<dbReference type="Pfam" id="PF07885">
    <property type="entry name" value="Ion_trans_2"/>
    <property type="match status" value="1"/>
</dbReference>
<feature type="region of interest" description="Disordered" evidence="1">
    <location>
        <begin position="652"/>
        <end position="703"/>
    </location>
</feature>
<dbReference type="Gene3D" id="1.10.287.70">
    <property type="match status" value="1"/>
</dbReference>
<feature type="domain" description="Potassium channel" evidence="2">
    <location>
        <begin position="306"/>
        <end position="371"/>
    </location>
</feature>
<dbReference type="EMBL" id="LSRX01001122">
    <property type="protein sequence ID" value="OLP83343.1"/>
    <property type="molecule type" value="Genomic_DNA"/>
</dbReference>
<dbReference type="PANTHER" id="PTHR48125">
    <property type="entry name" value="LP07818P1"/>
    <property type="match status" value="1"/>
</dbReference>
<accession>A0A1Q9CK87</accession>
<dbReference type="Proteomes" id="UP000186817">
    <property type="component" value="Unassembled WGS sequence"/>
</dbReference>
<keyword evidence="4" id="KW-1185">Reference proteome</keyword>
<evidence type="ECO:0000256" key="1">
    <source>
        <dbReference type="SAM" id="MobiDB-lite"/>
    </source>
</evidence>
<evidence type="ECO:0000313" key="4">
    <source>
        <dbReference type="Proteomes" id="UP000186817"/>
    </source>
</evidence>
<sequence length="1019" mass="112076">MLAKLCGASWNPPTLHDPFDATLARPCVARGLIPEDVQTEIHILASSFFGHPPGSKSLHYSDHVAPDFASTRACHPARRSQALSFFEDAYQTSSNQRVRNDESLQRAEGQKNVKLEDSNPEDSKIPAPEEDAEDPADAYKTQEEKLLKRIHDDEEEVVELVVAQKAAAQHEALAQQHARAAAARRAAAHAGVSQDSMAHAGHRKAHHLSHNERICRRRKTPLECQDLKAQCGWFGDEDTGRCHHKAHGEWPSGTDFLFQVGEVALLESLVIATAVVSRLRGREFLRQYAENASYNLRSSMWYFPTVLMYGLVGLYYYTRTMGWEPPQTAYFLVQIVSTVGDNDMTPIQPVPRLFTLIHILLGLVLVGGAVGEELDEILQSRVNRMSTAVARGADFQDLLPILWRVAAEARDAAGSNDQLQNIIERLESLPQHPRESRPTPNQLRWLREVRGGEVVLAELTGTGALIPWPQRSALWTGAGWRIKALLPLLRYVLENPSGPMPSYDQEATLDILEDDVIFDQHFTTLIIKSSVDIGTVILSGTLFFGMVSNWIRGKSAFTLFDGLFFSVASASSVGSSGDAFTSTAIEKAASCLLFICGSYSFNRFTMFMSEVMAFKVENSQTLLAALPPGFSQTLHRLRKGSGGQADAAFAMEVPRPPRPPAEERAPPADLPPAASSATPSRSAAAPRPGPGATPGGSAPAAAAPVVEDLQEQVLQMPGCPAQFRTQNFCTALAQDGGPEILRLFGRLVNESGYEEAERPDLGPHYEVQVRDLRSRSTFVLRTKKSQQLPPGWVDLPRISLLPPELTGAPSSETKKAQRQQAGALAEFAKLNFKADFSQVFEILTEVFQEPARMRICWTAGEASTSEGIALLDYLETELTFAEFQRLLLRMARIPTEGAANASSLDAHTQLEAFLEKVFLPASENWYATRPTVEPDLPLPKPAPKAPAPQPEPVEREPADTAEDAPEGEEGQQEEEKPPTPEPDPPEFWHGFCAPDHLDIAASAAPRTWPEEYGEEVLNW</sequence>
<feature type="compositionally biased region" description="Pro residues" evidence="1">
    <location>
        <begin position="936"/>
        <end position="951"/>
    </location>
</feature>
<name>A0A1Q9CK87_SYMMI</name>
<feature type="region of interest" description="Disordered" evidence="1">
    <location>
        <begin position="930"/>
        <end position="992"/>
    </location>
</feature>
<reference evidence="3 4" key="1">
    <citation type="submission" date="2016-02" db="EMBL/GenBank/DDBJ databases">
        <title>Genome analysis of coral dinoflagellate symbionts highlights evolutionary adaptations to a symbiotic lifestyle.</title>
        <authorList>
            <person name="Aranda M."/>
            <person name="Li Y."/>
            <person name="Liew Y.J."/>
            <person name="Baumgarten S."/>
            <person name="Simakov O."/>
            <person name="Wilson M."/>
            <person name="Piel J."/>
            <person name="Ashoor H."/>
            <person name="Bougouffa S."/>
            <person name="Bajic V.B."/>
            <person name="Ryu T."/>
            <person name="Ravasi T."/>
            <person name="Bayer T."/>
            <person name="Micklem G."/>
            <person name="Kim H."/>
            <person name="Bhak J."/>
            <person name="Lajeunesse T.C."/>
            <person name="Voolstra C.R."/>
        </authorList>
    </citation>
    <scope>NUCLEOTIDE SEQUENCE [LARGE SCALE GENOMIC DNA]</scope>
    <source>
        <strain evidence="3 4">CCMP2467</strain>
    </source>
</reference>
<dbReference type="PANTHER" id="PTHR48125:SF12">
    <property type="entry name" value="AT HOOK TRANSCRIPTION FACTOR FAMILY-RELATED"/>
    <property type="match status" value="1"/>
</dbReference>
<feature type="compositionally biased region" description="Basic and acidic residues" evidence="1">
    <location>
        <begin position="98"/>
        <end position="124"/>
    </location>
</feature>
<feature type="compositionally biased region" description="Low complexity" evidence="1">
    <location>
        <begin position="671"/>
        <end position="686"/>
    </location>
</feature>
<evidence type="ECO:0000259" key="2">
    <source>
        <dbReference type="Pfam" id="PF07885"/>
    </source>
</evidence>
<feature type="compositionally biased region" description="Acidic residues" evidence="1">
    <location>
        <begin position="959"/>
        <end position="972"/>
    </location>
</feature>
<dbReference type="InterPro" id="IPR013099">
    <property type="entry name" value="K_chnl_dom"/>
</dbReference>
<dbReference type="OrthoDB" id="433601at2759"/>
<dbReference type="SUPFAM" id="SSF81324">
    <property type="entry name" value="Voltage-gated potassium channels"/>
    <property type="match status" value="1"/>
</dbReference>
<comment type="caution">
    <text evidence="3">The sequence shown here is derived from an EMBL/GenBank/DDBJ whole genome shotgun (WGS) entry which is preliminary data.</text>
</comment>
<protein>
    <recommendedName>
        <fullName evidence="2">Potassium channel domain-containing protein</fullName>
    </recommendedName>
</protein>
<evidence type="ECO:0000313" key="3">
    <source>
        <dbReference type="EMBL" id="OLP83343.1"/>
    </source>
</evidence>